<keyword evidence="4" id="KW-1185">Reference proteome</keyword>
<reference evidence="3" key="1">
    <citation type="submission" date="2017-11" db="EMBL/GenBank/DDBJ databases">
        <authorList>
            <person name="Kajale S.C."/>
            <person name="Sharma A."/>
        </authorList>
    </citation>
    <scope>NUCLEOTIDE SEQUENCE</scope>
    <source>
        <strain evidence="3">LS1_42</strain>
    </source>
</reference>
<protein>
    <recommendedName>
        <fullName evidence="5">DUF5305 domain-containing protein</fullName>
    </recommendedName>
</protein>
<feature type="region of interest" description="Disordered" evidence="1">
    <location>
        <begin position="339"/>
        <end position="379"/>
    </location>
</feature>
<feature type="compositionally biased region" description="Polar residues" evidence="1">
    <location>
        <begin position="93"/>
        <end position="107"/>
    </location>
</feature>
<proteinExistence type="predicted"/>
<comment type="caution">
    <text evidence="3">The sequence shown here is derived from an EMBL/GenBank/DDBJ whole genome shotgun (WGS) entry which is preliminary data.</text>
</comment>
<keyword evidence="2" id="KW-0472">Membrane</keyword>
<name>A0A8J8Q0V8_9EURY</name>
<sequence length="379" mass="41489">MIENPRLDLLIAEHGRTLTIVLVGIGLLALLATGWVAATPATSTTTQEVDQESIATETTTSAIVVEDGPWEEGTELEDSPVYVLSATPELTLTPETSVPTDETSVTHEVQVHHEAERDGSVFWDETEQQSRMSASVEDGVASSEATIDVEAVRDRQTELQEEFDGVGTIRTVVQVVVEYETGTYSGEQVLVTSLQTTEEAYWLEESLADSTEHSQTAQMEVQESPNTAVIGGLSLVAAIALAGAAVVVTRGPIDVDTARRSIHEHRYAEWISRGSIPMWVGDYHVALDSLEDVVDVAIDTNERVVHDEQRGLFAVVNGEVVYYYAERGQWEQTAWPELELGTQSAVDDEVDEPPTVPTPREDLSEDLPDPDDDDAWDQI</sequence>
<keyword evidence="2" id="KW-0812">Transmembrane</keyword>
<feature type="transmembrane region" description="Helical" evidence="2">
    <location>
        <begin position="20"/>
        <end position="38"/>
    </location>
</feature>
<keyword evidence="2" id="KW-1133">Transmembrane helix</keyword>
<dbReference type="RefSeq" id="WP_148858048.1">
    <property type="nucleotide sequence ID" value="NZ_PHNJ01000005.1"/>
</dbReference>
<feature type="region of interest" description="Disordered" evidence="1">
    <location>
        <begin position="93"/>
        <end position="120"/>
    </location>
</feature>
<feature type="transmembrane region" description="Helical" evidence="2">
    <location>
        <begin position="228"/>
        <end position="249"/>
    </location>
</feature>
<organism evidence="3 4">
    <name type="scientific">Natronococcus pandeyae</name>
    <dbReference type="NCBI Taxonomy" id="2055836"/>
    <lineage>
        <taxon>Archaea</taxon>
        <taxon>Methanobacteriati</taxon>
        <taxon>Methanobacteriota</taxon>
        <taxon>Stenosarchaea group</taxon>
        <taxon>Halobacteria</taxon>
        <taxon>Halobacteriales</taxon>
        <taxon>Natrialbaceae</taxon>
        <taxon>Natronococcus</taxon>
    </lineage>
</organism>
<evidence type="ECO:0000313" key="4">
    <source>
        <dbReference type="Proteomes" id="UP000766904"/>
    </source>
</evidence>
<evidence type="ECO:0000256" key="1">
    <source>
        <dbReference type="SAM" id="MobiDB-lite"/>
    </source>
</evidence>
<feature type="compositionally biased region" description="Basic and acidic residues" evidence="1">
    <location>
        <begin position="109"/>
        <end position="119"/>
    </location>
</feature>
<dbReference type="AlphaFoldDB" id="A0A8J8Q0V8"/>
<dbReference type="Pfam" id="PF17231">
    <property type="entry name" value="DUF5305"/>
    <property type="match status" value="1"/>
</dbReference>
<accession>A0A8J8Q0V8</accession>
<gene>
    <name evidence="3" type="ORF">CV102_11080</name>
</gene>
<dbReference type="EMBL" id="PHNJ01000005">
    <property type="protein sequence ID" value="TYL38351.1"/>
    <property type="molecule type" value="Genomic_DNA"/>
</dbReference>
<evidence type="ECO:0000256" key="2">
    <source>
        <dbReference type="SAM" id="Phobius"/>
    </source>
</evidence>
<dbReference type="InterPro" id="IPR035185">
    <property type="entry name" value="DUF5305"/>
</dbReference>
<evidence type="ECO:0000313" key="3">
    <source>
        <dbReference type="EMBL" id="TYL38351.1"/>
    </source>
</evidence>
<dbReference type="Proteomes" id="UP000766904">
    <property type="component" value="Unassembled WGS sequence"/>
</dbReference>
<feature type="compositionally biased region" description="Acidic residues" evidence="1">
    <location>
        <begin position="363"/>
        <end position="379"/>
    </location>
</feature>
<evidence type="ECO:0008006" key="5">
    <source>
        <dbReference type="Google" id="ProtNLM"/>
    </source>
</evidence>
<dbReference type="OrthoDB" id="270764at2157"/>